<dbReference type="EMBL" id="WEGJ01000024">
    <property type="protein sequence ID" value="MQY14704.1"/>
    <property type="molecule type" value="Genomic_DNA"/>
</dbReference>
<keyword evidence="2" id="KW-1185">Reference proteome</keyword>
<sequence length="1125" mass="121484">MSQRTEQLLAATDRLSHPERMRELARAVRAAAADGGLDELLSGLAAHGTYGRRLAATAAGIARHDAHLEACLADPDAIVRAPALRALRQGRIADDAVTAALRDAPAEARRRLVRTIAVAGRTALAESLIEPMLERWGPDEAAGLLPACTGETVVRLLPRLLRGVSSFPLLARRHPGPLLAELVRTLEDTSPGVRDAWLLSRGDALAALTDHDPLGVLTVLETYEVLPWQVYGRLRLLVEADPGRTVRLLLRPRLRPELERRGLEPAVLRRLVRHDPPELTDLAQALAARPVALAALLKQLPPARRPALLDAATAGQDLTHTMLDPALLDVLPHRRRIAEARRMTDQARASGAHWTVVLRAAAHLPPAEVRDELLAAVSRSDADDRAQAYPLLVRNAALTRDPGAVAVLLTDLQRLRNEQDPVRSAALQALTHVPAACFTAASAEPLTRIATDAVEARDSSWATRRAVRTLALAVLREHAAGGGRELIGWSLDTLTGLTGHSGGVDIGRLDTALRHGQEHDVVAALRPWLEAGADKADHALTFALVRALGRRAWRMPELQDLLWQAVQYGSDATVRTAVGLWLEQPRGRDERVGRIVALESSAAVLPPVLDVLVRRRTDLLDPALAPTPPYGRFLTAGSHWTPPSYYAYRWTPRQHRAAAALYARTAGGAGHVAHLRTGAIWSAARIPDAGLDVVRRYAGSPSIPLAEAALGALPWTDHPAEVLPLLLEHAGGDRARVAVYAATRAAQYVAPSRLGAQLRALTAPSDPRTVKVTSRKEAVRLAAVRLPAAEAARLLREAFDVPGQHHDVRAACVAFARGLLGERAVWPLLRAAAEGRIELRRALARATVFEVDPEHRPRYAALLRAACEPRDPDVAQALYPVLVEWAPWDPGMARVLAADVTDLTDRSTWALAADNLVRMLPEEADTYAGTLTALLTAAAVQPDAQPERDLPARQRIDHLTGELATRSVRLATPMRPVLLRTSEILAEHGHRDFDTAAARIRLHALDLDADADTLVSGLREVRRLCGGRPVAVAALTPALDARLRGAGSPGRTEALGAAADALAPGEGLFAVVLTAVGGERSRWAQPWRDRLRGLRAHPDPDVRAAARERLTAREAPCGPARAVQW</sequence>
<proteinExistence type="predicted"/>
<dbReference type="SUPFAM" id="SSF48371">
    <property type="entry name" value="ARM repeat"/>
    <property type="match status" value="1"/>
</dbReference>
<name>A0A7K0CPM3_9ACTN</name>
<dbReference type="Proteomes" id="UP000466345">
    <property type="component" value="Unassembled WGS sequence"/>
</dbReference>
<evidence type="ECO:0000313" key="1">
    <source>
        <dbReference type="EMBL" id="MQY14704.1"/>
    </source>
</evidence>
<dbReference type="InterPro" id="IPR016024">
    <property type="entry name" value="ARM-type_fold"/>
</dbReference>
<dbReference type="OrthoDB" id="3273854at2"/>
<organism evidence="1 2">
    <name type="scientific">Streptomyces smaragdinus</name>
    <dbReference type="NCBI Taxonomy" id="2585196"/>
    <lineage>
        <taxon>Bacteria</taxon>
        <taxon>Bacillati</taxon>
        <taxon>Actinomycetota</taxon>
        <taxon>Actinomycetes</taxon>
        <taxon>Kitasatosporales</taxon>
        <taxon>Streptomycetaceae</taxon>
        <taxon>Streptomyces</taxon>
    </lineage>
</organism>
<dbReference type="AlphaFoldDB" id="A0A7K0CPM3"/>
<evidence type="ECO:0008006" key="3">
    <source>
        <dbReference type="Google" id="ProtNLM"/>
    </source>
</evidence>
<reference evidence="1 2" key="1">
    <citation type="submission" date="2019-10" db="EMBL/GenBank/DDBJ databases">
        <title>Streptomyces smaragdinus sp. nov. and Streptomyces fabii sp. nov., isolated from the gut of fungus growing-termite Macrotermes natalensis.</title>
        <authorList>
            <person name="Schwitalla J."/>
            <person name="Benndorf R."/>
            <person name="Martin K."/>
            <person name="De Beer W."/>
            <person name="Kaster A.-K."/>
            <person name="Vollmers J."/>
            <person name="Poulsen M."/>
            <person name="Beemelmanns C."/>
        </authorList>
    </citation>
    <scope>NUCLEOTIDE SEQUENCE [LARGE SCALE GENOMIC DNA]</scope>
    <source>
        <strain evidence="1 2">RB5</strain>
    </source>
</reference>
<dbReference type="RefSeq" id="WP_153455566.1">
    <property type="nucleotide sequence ID" value="NZ_WEGJ01000024.1"/>
</dbReference>
<protein>
    <recommendedName>
        <fullName evidence="3">HEAT repeat domain-containing protein</fullName>
    </recommendedName>
</protein>
<evidence type="ECO:0000313" key="2">
    <source>
        <dbReference type="Proteomes" id="UP000466345"/>
    </source>
</evidence>
<accession>A0A7K0CPM3</accession>
<comment type="caution">
    <text evidence="1">The sequence shown here is derived from an EMBL/GenBank/DDBJ whole genome shotgun (WGS) entry which is preliminary data.</text>
</comment>
<gene>
    <name evidence="1" type="ORF">SRB5_48800</name>
</gene>